<dbReference type="GO" id="GO:0005829">
    <property type="term" value="C:cytosol"/>
    <property type="evidence" value="ECO:0007669"/>
    <property type="project" value="TreeGrafter"/>
</dbReference>
<dbReference type="AlphaFoldDB" id="A0A1I2CUN3"/>
<dbReference type="InterPro" id="IPR008284">
    <property type="entry name" value="MoCF_biosynth_CS"/>
</dbReference>
<dbReference type="OrthoDB" id="9804758at2"/>
<organism evidence="8 9">
    <name type="scientific">Spirosoma endophyticum</name>
    <dbReference type="NCBI Taxonomy" id="662367"/>
    <lineage>
        <taxon>Bacteria</taxon>
        <taxon>Pseudomonadati</taxon>
        <taxon>Bacteroidota</taxon>
        <taxon>Cytophagia</taxon>
        <taxon>Cytophagales</taxon>
        <taxon>Cytophagaceae</taxon>
        <taxon>Spirosoma</taxon>
    </lineage>
</organism>
<keyword evidence="9" id="KW-1185">Reference proteome</keyword>
<dbReference type="Gene3D" id="2.40.340.10">
    <property type="entry name" value="MoeA, C-terminal, domain IV"/>
    <property type="match status" value="1"/>
</dbReference>
<reference evidence="8 9" key="1">
    <citation type="submission" date="2016-10" db="EMBL/GenBank/DDBJ databases">
        <authorList>
            <person name="de Groot N.N."/>
        </authorList>
    </citation>
    <scope>NUCLEOTIDE SEQUENCE [LARGE SCALE GENOMIC DNA]</scope>
    <source>
        <strain evidence="8 9">DSM 26130</strain>
    </source>
</reference>
<dbReference type="GO" id="GO:0006777">
    <property type="term" value="P:Mo-molybdopterin cofactor biosynthetic process"/>
    <property type="evidence" value="ECO:0007669"/>
    <property type="project" value="UniProtKB-UniRule"/>
</dbReference>
<dbReference type="InterPro" id="IPR036135">
    <property type="entry name" value="MoeA_linker/N_sf"/>
</dbReference>
<dbReference type="Gene3D" id="3.40.980.10">
    <property type="entry name" value="MoaB/Mog-like domain"/>
    <property type="match status" value="1"/>
</dbReference>
<comment type="function">
    <text evidence="1 6">Catalyzes the insertion of molybdate into adenylated molybdopterin with the concomitant release of AMP.</text>
</comment>
<keyword evidence="6" id="KW-0479">Metal-binding</keyword>
<dbReference type="InterPro" id="IPR005111">
    <property type="entry name" value="MoeA_C_domain_IV"/>
</dbReference>
<dbReference type="GO" id="GO:0061599">
    <property type="term" value="F:molybdopterin molybdotransferase activity"/>
    <property type="evidence" value="ECO:0007669"/>
    <property type="project" value="UniProtKB-UniRule"/>
</dbReference>
<dbReference type="CDD" id="cd00887">
    <property type="entry name" value="MoeA"/>
    <property type="match status" value="1"/>
</dbReference>
<comment type="similarity">
    <text evidence="3 6">Belongs to the MoeA family.</text>
</comment>
<dbReference type="Pfam" id="PF00994">
    <property type="entry name" value="MoCF_biosynth"/>
    <property type="match status" value="1"/>
</dbReference>
<keyword evidence="6" id="KW-0460">Magnesium</keyword>
<evidence type="ECO:0000256" key="1">
    <source>
        <dbReference type="ARBA" id="ARBA00002901"/>
    </source>
</evidence>
<evidence type="ECO:0000259" key="7">
    <source>
        <dbReference type="SMART" id="SM00852"/>
    </source>
</evidence>
<evidence type="ECO:0000256" key="3">
    <source>
        <dbReference type="ARBA" id="ARBA00010763"/>
    </source>
</evidence>
<dbReference type="SUPFAM" id="SSF53218">
    <property type="entry name" value="Molybdenum cofactor biosynthesis proteins"/>
    <property type="match status" value="1"/>
</dbReference>
<dbReference type="SUPFAM" id="SSF63867">
    <property type="entry name" value="MoeA C-terminal domain-like"/>
    <property type="match status" value="1"/>
</dbReference>
<dbReference type="PROSITE" id="PS01079">
    <property type="entry name" value="MOCF_BIOSYNTHESIS_2"/>
    <property type="match status" value="1"/>
</dbReference>
<accession>A0A1I2CUN3</accession>
<evidence type="ECO:0000256" key="5">
    <source>
        <dbReference type="ARBA" id="ARBA00047317"/>
    </source>
</evidence>
<dbReference type="PANTHER" id="PTHR10192">
    <property type="entry name" value="MOLYBDOPTERIN BIOSYNTHESIS PROTEIN"/>
    <property type="match status" value="1"/>
</dbReference>
<dbReference type="EC" id="2.10.1.1" evidence="6"/>
<evidence type="ECO:0000256" key="6">
    <source>
        <dbReference type="RuleBase" id="RU365090"/>
    </source>
</evidence>
<evidence type="ECO:0000313" key="9">
    <source>
        <dbReference type="Proteomes" id="UP000198598"/>
    </source>
</evidence>
<dbReference type="InterPro" id="IPR036425">
    <property type="entry name" value="MoaB/Mog-like_dom_sf"/>
</dbReference>
<gene>
    <name evidence="8" type="ORF">SAMN05216167_11860</name>
</gene>
<dbReference type="Gene3D" id="2.170.190.11">
    <property type="entry name" value="Molybdopterin biosynthesis moea protein, domain 3"/>
    <property type="match status" value="1"/>
</dbReference>
<comment type="catalytic activity">
    <reaction evidence="5">
        <text>adenylyl-molybdopterin + molybdate = Mo-molybdopterin + AMP + H(+)</text>
        <dbReference type="Rhea" id="RHEA:35047"/>
        <dbReference type="ChEBI" id="CHEBI:15378"/>
        <dbReference type="ChEBI" id="CHEBI:36264"/>
        <dbReference type="ChEBI" id="CHEBI:62727"/>
        <dbReference type="ChEBI" id="CHEBI:71302"/>
        <dbReference type="ChEBI" id="CHEBI:456215"/>
        <dbReference type="EC" id="2.10.1.1"/>
    </reaction>
</comment>
<comment type="pathway">
    <text evidence="2 6">Cofactor biosynthesis; molybdopterin biosynthesis.</text>
</comment>
<feature type="domain" description="MoaB/Mog" evidence="7">
    <location>
        <begin position="176"/>
        <end position="313"/>
    </location>
</feature>
<proteinExistence type="inferred from homology"/>
<dbReference type="GO" id="GO:0046872">
    <property type="term" value="F:metal ion binding"/>
    <property type="evidence" value="ECO:0007669"/>
    <property type="project" value="UniProtKB-UniRule"/>
</dbReference>
<dbReference type="Proteomes" id="UP000198598">
    <property type="component" value="Unassembled WGS sequence"/>
</dbReference>
<dbReference type="Pfam" id="PF03454">
    <property type="entry name" value="MoeA_C"/>
    <property type="match status" value="1"/>
</dbReference>
<dbReference type="RefSeq" id="WP_093832545.1">
    <property type="nucleotide sequence ID" value="NZ_FOLQ01000018.1"/>
</dbReference>
<dbReference type="Gene3D" id="3.90.105.10">
    <property type="entry name" value="Molybdopterin biosynthesis moea protein, domain 2"/>
    <property type="match status" value="1"/>
</dbReference>
<dbReference type="InterPro" id="IPR005110">
    <property type="entry name" value="MoeA_linker/N"/>
</dbReference>
<keyword evidence="6" id="KW-0808">Transferase</keyword>
<dbReference type="InterPro" id="IPR001453">
    <property type="entry name" value="MoaB/Mog_dom"/>
</dbReference>
<dbReference type="SUPFAM" id="SSF63882">
    <property type="entry name" value="MoeA N-terminal region -like"/>
    <property type="match status" value="1"/>
</dbReference>
<dbReference type="UniPathway" id="UPA00344"/>
<keyword evidence="4 6" id="KW-0501">Molybdenum cofactor biosynthesis</keyword>
<dbReference type="InterPro" id="IPR036688">
    <property type="entry name" value="MoeA_C_domain_IV_sf"/>
</dbReference>
<protein>
    <recommendedName>
        <fullName evidence="6">Molybdopterin molybdenumtransferase</fullName>
        <ecNumber evidence="6">2.10.1.1</ecNumber>
    </recommendedName>
</protein>
<evidence type="ECO:0000256" key="4">
    <source>
        <dbReference type="ARBA" id="ARBA00023150"/>
    </source>
</evidence>
<dbReference type="STRING" id="662367.SAMN05216167_11860"/>
<dbReference type="InterPro" id="IPR038987">
    <property type="entry name" value="MoeA-like"/>
</dbReference>
<comment type="cofactor">
    <cofactor evidence="6">
        <name>Mg(2+)</name>
        <dbReference type="ChEBI" id="CHEBI:18420"/>
    </cofactor>
</comment>
<dbReference type="PANTHER" id="PTHR10192:SF5">
    <property type="entry name" value="GEPHYRIN"/>
    <property type="match status" value="1"/>
</dbReference>
<evidence type="ECO:0000313" key="8">
    <source>
        <dbReference type="EMBL" id="SFE72021.1"/>
    </source>
</evidence>
<name>A0A1I2CUN3_9BACT</name>
<keyword evidence="6" id="KW-0500">Molybdenum</keyword>
<dbReference type="SMART" id="SM00852">
    <property type="entry name" value="MoCF_biosynth"/>
    <property type="match status" value="1"/>
</dbReference>
<evidence type="ECO:0000256" key="2">
    <source>
        <dbReference type="ARBA" id="ARBA00005046"/>
    </source>
</evidence>
<dbReference type="Pfam" id="PF03453">
    <property type="entry name" value="MoeA_N"/>
    <property type="match status" value="1"/>
</dbReference>
<dbReference type="NCBIfam" id="TIGR00177">
    <property type="entry name" value="molyb_syn"/>
    <property type="match status" value="1"/>
</dbReference>
<dbReference type="EMBL" id="FOLQ01000018">
    <property type="protein sequence ID" value="SFE72021.1"/>
    <property type="molecule type" value="Genomic_DNA"/>
</dbReference>
<sequence>MLSVSDAFAITQQHLLTLAVETISLHDALGRVLREAVHADRDFPPFNRVAMDGIGIQFSAYAAGQRTFPLAGQQFAGKAQLTLTDAAACLEVMTGAMLPRGVDTVIRYEDVTISSGQATITIEDVEQGQHIHARATDRRLGDELLPVGTLLSPSAIAVAASVGQATVSVTKLPRVALISTGDELVDVAETPLPYQIRRSNTYMLRAALTSLGIQATLHHIVDDEAILAKQLAELLAENDVLILSGGVSAGKADFVPDVLARIGVQKQFHKIEQKPGKPLWFGTASSKTVFGLPGNPVSTILCGYRYVLPYLRASLGLPPAPVHYAQLAKPVVFKPALTYFLPVRLTSDPDGRTWAHPLPGSGSADFANLLEANAFMELPAERSEFGEGDSFQVWLTE</sequence>